<evidence type="ECO:0000259" key="1">
    <source>
        <dbReference type="Pfam" id="PF18334"/>
    </source>
</evidence>
<evidence type="ECO:0000313" key="2">
    <source>
        <dbReference type="EMBL" id="KAJ7348748.1"/>
    </source>
</evidence>
<comment type="caution">
    <text evidence="2">The sequence shown here is derived from an EMBL/GenBank/DDBJ whole genome shotgun (WGS) entry which is preliminary data.</text>
</comment>
<evidence type="ECO:0000313" key="3">
    <source>
        <dbReference type="Proteomes" id="UP001163046"/>
    </source>
</evidence>
<dbReference type="Proteomes" id="UP001163046">
    <property type="component" value="Unassembled WGS sequence"/>
</dbReference>
<dbReference type="AlphaFoldDB" id="A0A9W9YH74"/>
<dbReference type="Pfam" id="PF18334">
    <property type="entry name" value="XRN1_D2_D3"/>
    <property type="match status" value="1"/>
</dbReference>
<reference evidence="2" key="1">
    <citation type="submission" date="2023-01" db="EMBL/GenBank/DDBJ databases">
        <title>Genome assembly of the deep-sea coral Lophelia pertusa.</title>
        <authorList>
            <person name="Herrera S."/>
            <person name="Cordes E."/>
        </authorList>
    </citation>
    <scope>NUCLEOTIDE SEQUENCE</scope>
    <source>
        <strain evidence="2">USNM1676648</strain>
        <tissue evidence="2">Polyp</tissue>
    </source>
</reference>
<proteinExistence type="predicted"/>
<dbReference type="InterPro" id="IPR041106">
    <property type="entry name" value="XRN1_D2_D3"/>
</dbReference>
<accession>A0A9W9YH74</accession>
<keyword evidence="3" id="KW-1185">Reference proteome</keyword>
<gene>
    <name evidence="2" type="ORF">OS493_039297</name>
</gene>
<feature type="non-terminal residue" evidence="2">
    <location>
        <position position="1"/>
    </location>
</feature>
<dbReference type="EMBL" id="MU827476">
    <property type="protein sequence ID" value="KAJ7348748.1"/>
    <property type="molecule type" value="Genomic_DNA"/>
</dbReference>
<dbReference type="OrthoDB" id="372487at2759"/>
<feature type="domain" description="Exoribonuclease Xrn1 D2/D3" evidence="1">
    <location>
        <begin position="35"/>
        <end position="201"/>
    </location>
</feature>
<sequence length="207" mass="22954">MGGKSLKQANVKNIIINTLDIHVHESHEDDKIHTIEELFPIGSQCFMLASPYYGASGEVIEIDVKQSRVRVQLHVPVEPDISSVIDRHQALTLHYLPAYVVAKKLGITPNLLSRITGSFLISHGSSTDASGGGKKLDIGLNMKFSKQNKEVLGFARRTEEGGWTFSPTARKTIAEYLKKFPQLFESLARMPSNDRCFAKDLDTDDNG</sequence>
<protein>
    <recommendedName>
        <fullName evidence="1">Exoribonuclease Xrn1 D2/D3 domain-containing protein</fullName>
    </recommendedName>
</protein>
<name>A0A9W9YH74_9CNID</name>
<organism evidence="2 3">
    <name type="scientific">Desmophyllum pertusum</name>
    <dbReference type="NCBI Taxonomy" id="174260"/>
    <lineage>
        <taxon>Eukaryota</taxon>
        <taxon>Metazoa</taxon>
        <taxon>Cnidaria</taxon>
        <taxon>Anthozoa</taxon>
        <taxon>Hexacorallia</taxon>
        <taxon>Scleractinia</taxon>
        <taxon>Caryophylliina</taxon>
        <taxon>Caryophylliidae</taxon>
        <taxon>Desmophyllum</taxon>
    </lineage>
</organism>